<feature type="transmembrane region" description="Helical" evidence="1">
    <location>
        <begin position="107"/>
        <end position="128"/>
    </location>
</feature>
<comment type="caution">
    <text evidence="4">The sequence shown here is derived from an EMBL/GenBank/DDBJ whole genome shotgun (WGS) entry which is preliminary data.</text>
</comment>
<dbReference type="InterPro" id="IPR019251">
    <property type="entry name" value="DUF2231_TM"/>
</dbReference>
<dbReference type="RefSeq" id="WP_120325051.1">
    <property type="nucleotide sequence ID" value="NZ_RAPF01000005.1"/>
</dbReference>
<evidence type="ECO:0000313" key="4">
    <source>
        <dbReference type="EMBL" id="RKF20768.1"/>
    </source>
</evidence>
<proteinExistence type="predicted"/>
<keyword evidence="1" id="KW-1133">Transmembrane helix</keyword>
<evidence type="ECO:0000256" key="1">
    <source>
        <dbReference type="SAM" id="Phobius"/>
    </source>
</evidence>
<feature type="transmembrane region" description="Helical" evidence="1">
    <location>
        <begin position="140"/>
        <end position="162"/>
    </location>
</feature>
<dbReference type="AlphaFoldDB" id="A0A420EJC4"/>
<keyword evidence="1" id="KW-0812">Transmembrane</keyword>
<dbReference type="EMBL" id="RAPF01000005">
    <property type="protein sequence ID" value="RKF20768.1"/>
    <property type="molecule type" value="Genomic_DNA"/>
</dbReference>
<organism evidence="4 5">
    <name type="scientific">Altericroceibacterium spongiae</name>
    <dbReference type="NCBI Taxonomy" id="2320269"/>
    <lineage>
        <taxon>Bacteria</taxon>
        <taxon>Pseudomonadati</taxon>
        <taxon>Pseudomonadota</taxon>
        <taxon>Alphaproteobacteria</taxon>
        <taxon>Sphingomonadales</taxon>
        <taxon>Erythrobacteraceae</taxon>
        <taxon>Altericroceibacterium</taxon>
    </lineage>
</organism>
<gene>
    <name evidence="4" type="ORF">D6851_11680</name>
</gene>
<evidence type="ECO:0000313" key="5">
    <source>
        <dbReference type="Proteomes" id="UP000284395"/>
    </source>
</evidence>
<protein>
    <recommendedName>
        <fullName evidence="3">DUF2231 domain-containing protein</fullName>
    </recommendedName>
</protein>
<dbReference type="Proteomes" id="UP000284395">
    <property type="component" value="Unassembled WGS sequence"/>
</dbReference>
<feature type="transmembrane region" description="Helical" evidence="1">
    <location>
        <begin position="200"/>
        <end position="218"/>
    </location>
</feature>
<accession>A0A420EJC4</accession>
<evidence type="ECO:0000256" key="2">
    <source>
        <dbReference type="SAM" id="SignalP"/>
    </source>
</evidence>
<dbReference type="OrthoDB" id="7500556at2"/>
<sequence length="232" mass="24449">MKLSRSLLSLLTPIAVALLLLSAPGSAHEGHKKDLSEAEMAQMEMQDHPAAHHDGAEMMPDAMIGPAGARQASANAMPQTADQALAAKIAENRVTSISDFLGRLHPVAAHFPIALLLLAALGELLLTIRPALGLETTVRFLISGGAAGALTAALLGWFAAGWRLEDRSETLGLHRWNGTAIAAVALVATWLAFRARNRTLLRIVLAVLAVALVLQGYLGGEMVFGPNHLGLE</sequence>
<dbReference type="Pfam" id="PF09990">
    <property type="entry name" value="DUF2231"/>
    <property type="match status" value="1"/>
</dbReference>
<name>A0A420EJC4_9SPHN</name>
<keyword evidence="2" id="KW-0732">Signal</keyword>
<keyword evidence="5" id="KW-1185">Reference proteome</keyword>
<keyword evidence="1" id="KW-0472">Membrane</keyword>
<evidence type="ECO:0000259" key="3">
    <source>
        <dbReference type="Pfam" id="PF09990"/>
    </source>
</evidence>
<feature type="chain" id="PRO_5019338608" description="DUF2231 domain-containing protein" evidence="2">
    <location>
        <begin position="28"/>
        <end position="232"/>
    </location>
</feature>
<feature type="domain" description="DUF2231" evidence="3">
    <location>
        <begin position="104"/>
        <end position="224"/>
    </location>
</feature>
<reference evidence="4 5" key="1">
    <citation type="submission" date="2018-09" db="EMBL/GenBank/DDBJ databases">
        <title>Altererythrobacter spongiae sp. nov., isolated from a marine sponge.</title>
        <authorList>
            <person name="Zhuang L."/>
            <person name="Luo L."/>
        </authorList>
    </citation>
    <scope>NUCLEOTIDE SEQUENCE [LARGE SCALE GENOMIC DNA]</scope>
    <source>
        <strain evidence="4 5">HN-Y73</strain>
    </source>
</reference>
<feature type="signal peptide" evidence="2">
    <location>
        <begin position="1"/>
        <end position="27"/>
    </location>
</feature>
<feature type="transmembrane region" description="Helical" evidence="1">
    <location>
        <begin position="174"/>
        <end position="193"/>
    </location>
</feature>